<sequence>MHTITQLRRTLSAVAGGCMAGLLACLPFHNAQAGAGEPPLAARAGAVASPSEPHWQFVENRNQWPGRVRYAVDLPMGKLYLEKGRLTHSLYDVATADELQHHPGKAATGRVKAHSYAVSFEGASEQAELLASGKAVTQRNYFLGDDPQKWATKVPAFAEVRYQKLYPGTDLRLYSRADELEYDFELAAGADPGRIRLRYDGVESLRVGPDGTLRIATSVGEVREKRPVAYQLVDGQRQPVPCEFQVDKQTVSFRLPKGYNRRLPLVIDPVLVYSSYSGSTGNNYGYTATYDSVGNLYAGGVVFNPGFPVTPGAYDVSFTTGTDMGILKFNPAAATGPASLLYATYIGGSGADHPHSMVVDHQNNLIVMGSSSGSFPVTSSSYDNTYNSGAADIVLCKLNSTGSTLLGSTYIGGSGNDGQISGALDKNYGDDYRGDVIVDRLGYIYLASVTRSANFPSNLGFQRSLSGASDAVVAKFTPTLGGLEWSTYLGGTGEEAAYSLQVDSLRNVIVSGGTSSPNLPGTAGALYSSSRGGTDGFVARIAADGSTLQRATFLGTSSYDQAYFVQLDRAANVYVLGQTEGAYPVTPNVYSNSGARLFLHKLNYALTTTLFSTTLGASGGSTVNMSPTAFLIDNCGQVLLSAWGGSFTLGSVTNAPTTPDAIQRTTTGGSFYLMQLSRNAGRLVYGSFFGTSSPHVDGGTSRFDKRGIIYQSMCVSGGMPTTPNAFSNSNRSFFNNGAFKMDILQLRADFVQSNSPTGPRIQNGCAPFQVFFRPGTQVGNSLRWSFGDGATSTQMGTVTHTYNAPGRYVVTLTVLDTTACLQSKTATDTVVVYGVPAAAAGPDQAICPGGSAQLSAAVGGIAGSTYTWTTAAGTSIGTGQSVTVSPTVTTNYFLVVGAPGGCSRRDTVQVRVATTPQLQVSYQRQVFTNRPVTFTNTTVTPGATTYAWNFGDGQTAAEASPTHTYTAPGRYQIRLRATYGTGCTVEQVFEIEVRRFDLPNVITPNGDGQNDSFRPFVSFESVSIEVFNRWGKKVFTQPNYTGAWGTDNVPAGVYYYQLKAQSGETWKGWVEVVR</sequence>
<dbReference type="Pfam" id="PF18911">
    <property type="entry name" value="PKD_4"/>
    <property type="match status" value="2"/>
</dbReference>
<feature type="signal peptide" evidence="1">
    <location>
        <begin position="1"/>
        <end position="33"/>
    </location>
</feature>
<evidence type="ECO:0000259" key="2">
    <source>
        <dbReference type="PROSITE" id="PS50093"/>
    </source>
</evidence>
<evidence type="ECO:0000313" key="3">
    <source>
        <dbReference type="EMBL" id="RTQ48417.1"/>
    </source>
</evidence>
<dbReference type="PANTHER" id="PTHR35580:SF1">
    <property type="entry name" value="PHYTASE-LIKE DOMAIN-CONTAINING PROTEIN"/>
    <property type="match status" value="1"/>
</dbReference>
<dbReference type="InterPro" id="IPR022409">
    <property type="entry name" value="PKD/Chitinase_dom"/>
</dbReference>
<dbReference type="RefSeq" id="WP_126694123.1">
    <property type="nucleotide sequence ID" value="NZ_RXOF01000009.1"/>
</dbReference>
<accession>A0A431TZX1</accession>
<dbReference type="InterPro" id="IPR000601">
    <property type="entry name" value="PKD_dom"/>
</dbReference>
<feature type="domain" description="PKD" evidence="2">
    <location>
        <begin position="781"/>
        <end position="832"/>
    </location>
</feature>
<comment type="caution">
    <text evidence="3">The sequence shown here is derived from an EMBL/GenBank/DDBJ whole genome shotgun (WGS) entry which is preliminary data.</text>
</comment>
<dbReference type="PROSITE" id="PS50093">
    <property type="entry name" value="PKD"/>
    <property type="match status" value="2"/>
</dbReference>
<dbReference type="OrthoDB" id="1521709at2"/>
<dbReference type="InterPro" id="IPR052918">
    <property type="entry name" value="Motility_Chemotaxis_Reg"/>
</dbReference>
<dbReference type="CDD" id="cd00146">
    <property type="entry name" value="PKD"/>
    <property type="match status" value="2"/>
</dbReference>
<dbReference type="InterPro" id="IPR013783">
    <property type="entry name" value="Ig-like_fold"/>
</dbReference>
<feature type="chain" id="PRO_5019113397" evidence="1">
    <location>
        <begin position="34"/>
        <end position="1074"/>
    </location>
</feature>
<evidence type="ECO:0000313" key="4">
    <source>
        <dbReference type="Proteomes" id="UP000282184"/>
    </source>
</evidence>
<dbReference type="EMBL" id="RXOF01000009">
    <property type="protein sequence ID" value="RTQ48417.1"/>
    <property type="molecule type" value="Genomic_DNA"/>
</dbReference>
<protein>
    <submittedName>
        <fullName evidence="3">PKD domain-containing protein</fullName>
    </submittedName>
</protein>
<dbReference type="Proteomes" id="UP000282184">
    <property type="component" value="Unassembled WGS sequence"/>
</dbReference>
<dbReference type="PANTHER" id="PTHR35580">
    <property type="entry name" value="CELL SURFACE GLYCOPROTEIN (S-LAYER PROTEIN)-LIKE PROTEIN"/>
    <property type="match status" value="1"/>
</dbReference>
<organism evidence="3 4">
    <name type="scientific">Hymenobacter gummosus</name>
    <dbReference type="NCBI Taxonomy" id="1776032"/>
    <lineage>
        <taxon>Bacteria</taxon>
        <taxon>Pseudomonadati</taxon>
        <taxon>Bacteroidota</taxon>
        <taxon>Cytophagia</taxon>
        <taxon>Cytophagales</taxon>
        <taxon>Hymenobacteraceae</taxon>
        <taxon>Hymenobacter</taxon>
    </lineage>
</organism>
<dbReference type="NCBIfam" id="TIGR04131">
    <property type="entry name" value="Bac_Flav_CTERM"/>
    <property type="match status" value="1"/>
</dbReference>
<dbReference type="SMART" id="SM00089">
    <property type="entry name" value="PKD"/>
    <property type="match status" value="2"/>
</dbReference>
<feature type="domain" description="PKD" evidence="2">
    <location>
        <begin position="915"/>
        <end position="982"/>
    </location>
</feature>
<evidence type="ECO:0000256" key="1">
    <source>
        <dbReference type="SAM" id="SignalP"/>
    </source>
</evidence>
<proteinExistence type="predicted"/>
<dbReference type="InterPro" id="IPR035986">
    <property type="entry name" value="PKD_dom_sf"/>
</dbReference>
<dbReference type="AlphaFoldDB" id="A0A431TZX1"/>
<dbReference type="Gene3D" id="2.60.40.10">
    <property type="entry name" value="Immunoglobulins"/>
    <property type="match status" value="2"/>
</dbReference>
<name>A0A431TZX1_9BACT</name>
<keyword evidence="4" id="KW-1185">Reference proteome</keyword>
<dbReference type="InterPro" id="IPR026341">
    <property type="entry name" value="T9SS_type_B"/>
</dbReference>
<dbReference type="SUPFAM" id="SSF49299">
    <property type="entry name" value="PKD domain"/>
    <property type="match status" value="2"/>
</dbReference>
<dbReference type="InterPro" id="IPR057708">
    <property type="entry name" value="DUF7948"/>
</dbReference>
<gene>
    <name evidence="3" type="ORF">EJV47_15705</name>
</gene>
<dbReference type="Pfam" id="PF25778">
    <property type="entry name" value="DUF7948"/>
    <property type="match status" value="1"/>
</dbReference>
<reference evidence="3 4" key="1">
    <citation type="submission" date="2018-12" db="EMBL/GenBank/DDBJ databases">
        <title>Hymenobacter gummosus sp. nov., isolated from a spring.</title>
        <authorList>
            <person name="Nie L."/>
        </authorList>
    </citation>
    <scope>NUCLEOTIDE SEQUENCE [LARGE SCALE GENOMIC DNA]</scope>
    <source>
        <strain evidence="3 4">KCTC 52166</strain>
    </source>
</reference>
<keyword evidence="1" id="KW-0732">Signal</keyword>
<dbReference type="Pfam" id="PF13585">
    <property type="entry name" value="CHU_C"/>
    <property type="match status" value="1"/>
</dbReference>